<dbReference type="Gene3D" id="1.10.287.110">
    <property type="entry name" value="DnaJ domain"/>
    <property type="match status" value="1"/>
</dbReference>
<organism evidence="3 4">
    <name type="scientific">Cardamine amara subsp. amara</name>
    <dbReference type="NCBI Taxonomy" id="228776"/>
    <lineage>
        <taxon>Eukaryota</taxon>
        <taxon>Viridiplantae</taxon>
        <taxon>Streptophyta</taxon>
        <taxon>Embryophyta</taxon>
        <taxon>Tracheophyta</taxon>
        <taxon>Spermatophyta</taxon>
        <taxon>Magnoliopsida</taxon>
        <taxon>eudicotyledons</taxon>
        <taxon>Gunneridae</taxon>
        <taxon>Pentapetalae</taxon>
        <taxon>rosids</taxon>
        <taxon>malvids</taxon>
        <taxon>Brassicales</taxon>
        <taxon>Brassicaceae</taxon>
        <taxon>Cardamineae</taxon>
        <taxon>Cardamine</taxon>
    </lineage>
</organism>
<dbReference type="InterPro" id="IPR001623">
    <property type="entry name" value="DnaJ_domain"/>
</dbReference>
<dbReference type="CDD" id="cd06257">
    <property type="entry name" value="DnaJ"/>
    <property type="match status" value="1"/>
</dbReference>
<dbReference type="Proteomes" id="UP001558713">
    <property type="component" value="Unassembled WGS sequence"/>
</dbReference>
<dbReference type="InterPro" id="IPR036869">
    <property type="entry name" value="J_dom_sf"/>
</dbReference>
<dbReference type="PANTHER" id="PTHR44137:SF57">
    <property type="entry name" value="CHAPERONE DNAJ-DOMAIN PROTEIN"/>
    <property type="match status" value="1"/>
</dbReference>
<proteinExistence type="predicted"/>
<name>A0ABD1AQ82_CARAN</name>
<evidence type="ECO:0000313" key="4">
    <source>
        <dbReference type="Proteomes" id="UP001558713"/>
    </source>
</evidence>
<evidence type="ECO:0000256" key="1">
    <source>
        <dbReference type="SAM" id="MobiDB-lite"/>
    </source>
</evidence>
<evidence type="ECO:0000313" key="3">
    <source>
        <dbReference type="EMBL" id="KAL1208903.1"/>
    </source>
</evidence>
<gene>
    <name evidence="3" type="ORF">V5N11_030381</name>
</gene>
<dbReference type="SMART" id="SM00271">
    <property type="entry name" value="DnaJ"/>
    <property type="match status" value="1"/>
</dbReference>
<reference evidence="3 4" key="1">
    <citation type="submission" date="2024-04" db="EMBL/GenBank/DDBJ databases">
        <title>Genome assembly C_amara_ONT_v2.</title>
        <authorList>
            <person name="Yant L."/>
            <person name="Moore C."/>
            <person name="Slenker M."/>
        </authorList>
    </citation>
    <scope>NUCLEOTIDE SEQUENCE [LARGE SCALE GENOMIC DNA]</scope>
    <source>
        <tissue evidence="3">Leaf</tissue>
    </source>
</reference>
<dbReference type="PROSITE" id="PS50076">
    <property type="entry name" value="DNAJ_2"/>
    <property type="match status" value="1"/>
</dbReference>
<dbReference type="EMBL" id="JBANAX010000435">
    <property type="protein sequence ID" value="KAL1208903.1"/>
    <property type="molecule type" value="Genomic_DNA"/>
</dbReference>
<keyword evidence="4" id="KW-1185">Reference proteome</keyword>
<evidence type="ECO:0000259" key="2">
    <source>
        <dbReference type="PROSITE" id="PS50076"/>
    </source>
</evidence>
<sequence length="193" mass="21594">MRKNKFTTARRFTNKAREMDASLKDVASRMITLCDVYCAKLEKSGDEFDWYKILQIEQNADNATIKKKYKKLALCVHPDKNQFPGAESAFKIIGEAESVLLDKFQRRCHDRRRKPVKNVGPAASSSYQPPKAPTTGCVTPGVFAENNNGKRKRKNSDNSCSKSSVECEEVLAGNQDSQRSVPEGPSFNVVVTL</sequence>
<comment type="caution">
    <text evidence="3">The sequence shown here is derived from an EMBL/GenBank/DDBJ whole genome shotgun (WGS) entry which is preliminary data.</text>
</comment>
<dbReference type="PRINTS" id="PR00625">
    <property type="entry name" value="JDOMAIN"/>
</dbReference>
<feature type="region of interest" description="Disordered" evidence="1">
    <location>
        <begin position="143"/>
        <end position="162"/>
    </location>
</feature>
<accession>A0ABD1AQ82</accession>
<dbReference type="PANTHER" id="PTHR44137">
    <property type="entry name" value="BNAC03G44070D PROTEIN"/>
    <property type="match status" value="1"/>
</dbReference>
<dbReference type="Pfam" id="PF00226">
    <property type="entry name" value="DnaJ"/>
    <property type="match status" value="1"/>
</dbReference>
<protein>
    <submittedName>
        <fullName evidence="3">Chaperone protein dnaJ 49</fullName>
    </submittedName>
</protein>
<feature type="domain" description="J" evidence="2">
    <location>
        <begin position="49"/>
        <end position="113"/>
    </location>
</feature>
<dbReference type="SUPFAM" id="SSF46565">
    <property type="entry name" value="Chaperone J-domain"/>
    <property type="match status" value="1"/>
</dbReference>
<feature type="region of interest" description="Disordered" evidence="1">
    <location>
        <begin position="111"/>
        <end position="137"/>
    </location>
</feature>
<dbReference type="AlphaFoldDB" id="A0ABD1AQ82"/>